<dbReference type="InterPro" id="IPR015421">
    <property type="entry name" value="PyrdxlP-dep_Trfase_major"/>
</dbReference>
<dbReference type="AlphaFoldDB" id="A0A240UMQ3"/>
<dbReference type="Gene3D" id="3.90.1150.10">
    <property type="entry name" value="Aspartate Aminotransferase, domain 1"/>
    <property type="match status" value="1"/>
</dbReference>
<comment type="similarity">
    <text evidence="4">Belongs to the DegT/DnrJ/EryC1 family.</text>
</comment>
<dbReference type="GO" id="GO:0030170">
    <property type="term" value="F:pyridoxal phosphate binding"/>
    <property type="evidence" value="ECO:0007669"/>
    <property type="project" value="TreeGrafter"/>
</dbReference>
<protein>
    <recommendedName>
        <fullName evidence="7">Aminotransferase DegT</fullName>
    </recommendedName>
</protein>
<feature type="active site" description="Proton acceptor" evidence="2">
    <location>
        <position position="205"/>
    </location>
</feature>
<keyword evidence="1 3" id="KW-0663">Pyridoxal phosphate</keyword>
<accession>A0A240UMQ3</accession>
<dbReference type="PANTHER" id="PTHR30244:SF42">
    <property type="entry name" value="UDP-2-ACETAMIDO-2-DEOXY-3-OXO-D-GLUCURONATE AMINOTRANSFERASE"/>
    <property type="match status" value="1"/>
</dbReference>
<feature type="modified residue" description="N6-(pyridoxal phosphate)lysine" evidence="3">
    <location>
        <position position="205"/>
    </location>
</feature>
<evidence type="ECO:0000313" key="5">
    <source>
        <dbReference type="EMBL" id="ART62758.1"/>
    </source>
</evidence>
<reference evidence="5 6" key="1">
    <citation type="submission" date="2017-05" db="EMBL/GenBank/DDBJ databases">
        <authorList>
            <person name="Song R."/>
            <person name="Chenine A.L."/>
            <person name="Ruprecht R.M."/>
        </authorList>
    </citation>
    <scope>NUCLEOTIDE SEQUENCE [LARGE SCALE GENOMIC DNA]</scope>
    <source>
        <strain evidence="5">SW32</strain>
    </source>
</reference>
<dbReference type="Proteomes" id="UP000194457">
    <property type="component" value="Chromosome"/>
</dbReference>
<evidence type="ECO:0000256" key="4">
    <source>
        <dbReference type="RuleBase" id="RU004508"/>
    </source>
</evidence>
<dbReference type="PANTHER" id="PTHR30244">
    <property type="entry name" value="TRANSAMINASE"/>
    <property type="match status" value="1"/>
</dbReference>
<dbReference type="InterPro" id="IPR000653">
    <property type="entry name" value="DegT/StrS_aminotransferase"/>
</dbReference>
<dbReference type="GO" id="GO:0000271">
    <property type="term" value="P:polysaccharide biosynthetic process"/>
    <property type="evidence" value="ECO:0007669"/>
    <property type="project" value="TreeGrafter"/>
</dbReference>
<organism evidence="5 6">
    <name type="scientific">Kushneria marisflavi</name>
    <dbReference type="NCBI Taxonomy" id="157779"/>
    <lineage>
        <taxon>Bacteria</taxon>
        <taxon>Pseudomonadati</taxon>
        <taxon>Pseudomonadota</taxon>
        <taxon>Gammaproteobacteria</taxon>
        <taxon>Oceanospirillales</taxon>
        <taxon>Halomonadaceae</taxon>
        <taxon>Kushneria</taxon>
    </lineage>
</organism>
<dbReference type="Gene3D" id="3.40.640.10">
    <property type="entry name" value="Type I PLP-dependent aspartate aminotransferase-like (Major domain)"/>
    <property type="match status" value="1"/>
</dbReference>
<dbReference type="GO" id="GO:0008483">
    <property type="term" value="F:transaminase activity"/>
    <property type="evidence" value="ECO:0007669"/>
    <property type="project" value="TreeGrafter"/>
</dbReference>
<proteinExistence type="inferred from homology"/>
<dbReference type="PIRSF" id="PIRSF000390">
    <property type="entry name" value="PLP_StrS"/>
    <property type="match status" value="1"/>
</dbReference>
<evidence type="ECO:0000256" key="1">
    <source>
        <dbReference type="ARBA" id="ARBA00022898"/>
    </source>
</evidence>
<evidence type="ECO:0000313" key="6">
    <source>
        <dbReference type="Proteomes" id="UP000194457"/>
    </source>
</evidence>
<evidence type="ECO:0008006" key="7">
    <source>
        <dbReference type="Google" id="ProtNLM"/>
    </source>
</evidence>
<keyword evidence="6" id="KW-1185">Reference proteome</keyword>
<evidence type="ECO:0000256" key="2">
    <source>
        <dbReference type="PIRSR" id="PIRSR000390-1"/>
    </source>
</evidence>
<dbReference type="CDD" id="cd00616">
    <property type="entry name" value="AHBA_syn"/>
    <property type="match status" value="1"/>
</dbReference>
<dbReference type="InterPro" id="IPR015422">
    <property type="entry name" value="PyrdxlP-dep_Trfase_small"/>
</dbReference>
<gene>
    <name evidence="5" type="ORF">B9H00_06580</name>
</gene>
<dbReference type="SUPFAM" id="SSF53383">
    <property type="entry name" value="PLP-dependent transferases"/>
    <property type="match status" value="1"/>
</dbReference>
<dbReference type="KEGG" id="kma:B9H00_06580"/>
<dbReference type="InterPro" id="IPR015424">
    <property type="entry name" value="PyrdxlP-dep_Trfase"/>
</dbReference>
<evidence type="ECO:0000256" key="3">
    <source>
        <dbReference type="PIRSR" id="PIRSR000390-2"/>
    </source>
</evidence>
<dbReference type="EMBL" id="CP021358">
    <property type="protein sequence ID" value="ART62758.1"/>
    <property type="molecule type" value="Genomic_DNA"/>
</dbReference>
<sequence length="397" mass="43460">MTRQQERPPLMPSASFMNLDAQYRRIEHRLRAEMEEVMLSTTFIGGPKVEALEHQLADRAGAAHCVSCASGSDALVLALRVLNIGTGDRVLCPAYTFAATVEAIVRVGAQPVLIDIDPDTFNIDPRALESWLDCHAQAPEAAGVRAVIAVDLFGRPADYAALAGLAERFELNLVTDAAQSLGGHYHGRPVGSLADITITSFYPSKPLGCYGDGGALFVDDPALAERLRSLRNHGISPDRTRHEEIGMCSRLDALQAGVLLARLTIFDDELDQRNRIAEAYREGLGRRLVTPHLPATCRSAWAQYTVRLPDMPGEDNAALERRRDTLVAAIRAQGIPVRCYYSPALHRHVAYQSITHDGLVHTDRVAAAAFSLPMHPYLEPHHVEQVCQAVKSACHED</sequence>
<name>A0A240UMQ3_9GAMM</name>
<dbReference type="Pfam" id="PF01041">
    <property type="entry name" value="DegT_DnrJ_EryC1"/>
    <property type="match status" value="1"/>
</dbReference>